<feature type="transmembrane region" description="Helical" evidence="6">
    <location>
        <begin position="344"/>
        <end position="366"/>
    </location>
</feature>
<reference evidence="18" key="2">
    <citation type="submission" date="2016-08" db="EMBL/GenBank/DDBJ databases">
        <title>Population biology and virulence potential of Burkholderia ubonensis.</title>
        <authorList>
            <person name="Price E.P."/>
            <person name="Currie B.J."/>
            <person name="Wagner D.M."/>
        </authorList>
    </citation>
    <scope>NUCLEOTIDE SEQUENCE [LARGE SCALE GENOMIC DNA]</scope>
    <source>
        <strain evidence="18">MSMB0103</strain>
    </source>
</reference>
<dbReference type="AlphaFoldDB" id="A0A105CAS5"/>
<dbReference type="Proteomes" id="UP000057910">
    <property type="component" value="Unassembled WGS sequence"/>
</dbReference>
<keyword evidence="14" id="KW-1185">Reference proteome</keyword>
<evidence type="ECO:0000313" key="15">
    <source>
        <dbReference type="Proteomes" id="UP000056732"/>
    </source>
</evidence>
<evidence type="ECO:0000313" key="11">
    <source>
        <dbReference type="EMBL" id="KVT56300.1"/>
    </source>
</evidence>
<gene>
    <name evidence="13" type="ORF">BGV66_20275</name>
    <name evidence="9" type="ORF">WJ68_16690</name>
    <name evidence="10" type="ORF">WJ96_03290</name>
    <name evidence="11" type="ORF">WK53_30460</name>
    <name evidence="12" type="ORF">WL29_29560</name>
</gene>
<dbReference type="GO" id="GO:0005886">
    <property type="term" value="C:plasma membrane"/>
    <property type="evidence" value="ECO:0007669"/>
    <property type="project" value="UniProtKB-SubCell"/>
</dbReference>
<evidence type="ECO:0000313" key="14">
    <source>
        <dbReference type="Proteomes" id="UP000056453"/>
    </source>
</evidence>
<evidence type="ECO:0000313" key="16">
    <source>
        <dbReference type="Proteomes" id="UP000057910"/>
    </source>
</evidence>
<evidence type="ECO:0000313" key="13">
    <source>
        <dbReference type="EMBL" id="OJA44822.1"/>
    </source>
</evidence>
<dbReference type="Pfam" id="PF12704">
    <property type="entry name" value="MacB_PCD"/>
    <property type="match status" value="1"/>
</dbReference>
<dbReference type="InterPro" id="IPR051125">
    <property type="entry name" value="ABC-4/HrtB_transporter"/>
</dbReference>
<evidence type="ECO:0000259" key="8">
    <source>
        <dbReference type="Pfam" id="PF12704"/>
    </source>
</evidence>
<feature type="transmembrane region" description="Helical" evidence="6">
    <location>
        <begin position="300"/>
        <end position="324"/>
    </location>
</feature>
<evidence type="ECO:0000256" key="2">
    <source>
        <dbReference type="ARBA" id="ARBA00022475"/>
    </source>
</evidence>
<evidence type="ECO:0000256" key="1">
    <source>
        <dbReference type="ARBA" id="ARBA00004651"/>
    </source>
</evidence>
<dbReference type="PANTHER" id="PTHR43738:SF3">
    <property type="entry name" value="ABC TRANSPORTER PERMEASE"/>
    <property type="match status" value="1"/>
</dbReference>
<evidence type="ECO:0000313" key="12">
    <source>
        <dbReference type="EMBL" id="KWA80638.1"/>
    </source>
</evidence>
<name>A0A105CAS5_9BURK</name>
<feature type="domain" description="MacB-like periplasmic core" evidence="8">
    <location>
        <begin position="18"/>
        <end position="226"/>
    </location>
</feature>
<keyword evidence="4 6" id="KW-1133">Transmembrane helix</keyword>
<proteinExistence type="predicted"/>
<dbReference type="Pfam" id="PF02687">
    <property type="entry name" value="FtsX"/>
    <property type="match status" value="1"/>
</dbReference>
<feature type="transmembrane region" description="Helical" evidence="6">
    <location>
        <begin position="260"/>
        <end position="279"/>
    </location>
</feature>
<organism evidence="12 17">
    <name type="scientific">Burkholderia ubonensis</name>
    <dbReference type="NCBI Taxonomy" id="101571"/>
    <lineage>
        <taxon>Bacteria</taxon>
        <taxon>Pseudomonadati</taxon>
        <taxon>Pseudomonadota</taxon>
        <taxon>Betaproteobacteria</taxon>
        <taxon>Burkholderiales</taxon>
        <taxon>Burkholderiaceae</taxon>
        <taxon>Burkholderia</taxon>
        <taxon>Burkholderia cepacia complex</taxon>
    </lineage>
</organism>
<dbReference type="GO" id="GO:0005524">
    <property type="term" value="F:ATP binding"/>
    <property type="evidence" value="ECO:0007669"/>
    <property type="project" value="UniProtKB-KW"/>
</dbReference>
<reference evidence="14 15" key="1">
    <citation type="submission" date="2015-11" db="EMBL/GenBank/DDBJ databases">
        <title>Expanding the genomic diversity of Burkholderia species for the development of highly accurate diagnostics.</title>
        <authorList>
            <person name="Sahl J."/>
            <person name="Keim P."/>
            <person name="Wagner D."/>
        </authorList>
    </citation>
    <scope>NUCLEOTIDE SEQUENCE [LARGE SCALE GENOMIC DNA]</scope>
    <source>
        <strain evidence="11 15">MSMB1137WGS</strain>
        <strain evidence="9 16">MSMB1585WGS</strain>
        <strain evidence="10 14">MSMB1808WGS</strain>
        <strain evidence="12 17">MSMB2087WGS</strain>
    </source>
</reference>
<dbReference type="InterPro" id="IPR025857">
    <property type="entry name" value="MacB_PCD"/>
</dbReference>
<reference evidence="13" key="3">
    <citation type="submission" date="2016-08" db="EMBL/GenBank/DDBJ databases">
        <authorList>
            <person name="Price E.P."/>
            <person name="Currie B.J."/>
            <person name="Wagner D.M."/>
        </authorList>
    </citation>
    <scope>NUCLEOTIDE SEQUENCE</scope>
    <source>
        <strain evidence="13">MSMB0103</strain>
    </source>
</reference>
<dbReference type="EMBL" id="LPBJ01000126">
    <property type="protein sequence ID" value="KVP83845.1"/>
    <property type="molecule type" value="Genomic_DNA"/>
</dbReference>
<evidence type="ECO:0000256" key="3">
    <source>
        <dbReference type="ARBA" id="ARBA00022692"/>
    </source>
</evidence>
<dbReference type="EMBL" id="LPDO01000054">
    <property type="protein sequence ID" value="KVT56300.1"/>
    <property type="molecule type" value="Genomic_DNA"/>
</dbReference>
<keyword evidence="3 6" id="KW-0812">Transmembrane</keyword>
<dbReference type="Proteomes" id="UP000056453">
    <property type="component" value="Unassembled WGS sequence"/>
</dbReference>
<evidence type="ECO:0000313" key="9">
    <source>
        <dbReference type="EMBL" id="KVN83090.1"/>
    </source>
</evidence>
<keyword evidence="5 6" id="KW-0472">Membrane</keyword>
<feature type="domain" description="ABC3 transporter permease C-terminal" evidence="7">
    <location>
        <begin position="260"/>
        <end position="373"/>
    </location>
</feature>
<evidence type="ECO:0000256" key="4">
    <source>
        <dbReference type="ARBA" id="ARBA00022989"/>
    </source>
</evidence>
<dbReference type="InterPro" id="IPR003838">
    <property type="entry name" value="ABC3_permease_C"/>
</dbReference>
<evidence type="ECO:0000313" key="17">
    <source>
        <dbReference type="Proteomes" id="UP000060630"/>
    </source>
</evidence>
<comment type="subcellular location">
    <subcellularLocation>
        <location evidence="1">Cell membrane</location>
        <topology evidence="1">Multi-pass membrane protein</topology>
    </subcellularLocation>
</comment>
<dbReference type="Proteomes" id="UP000056732">
    <property type="component" value="Unassembled WGS sequence"/>
</dbReference>
<keyword evidence="12" id="KW-0547">Nucleotide-binding</keyword>
<protein>
    <submittedName>
        <fullName evidence="12">ABC transporter ATP-binding protein</fullName>
    </submittedName>
</protein>
<keyword evidence="2" id="KW-1003">Cell membrane</keyword>
<accession>A0A105CAS5</accession>
<keyword evidence="12" id="KW-0067">ATP-binding</keyword>
<evidence type="ECO:0000313" key="18">
    <source>
        <dbReference type="Proteomes" id="UP000183667"/>
    </source>
</evidence>
<dbReference type="PANTHER" id="PTHR43738">
    <property type="entry name" value="ABC TRANSPORTER, MEMBRANE PROTEIN"/>
    <property type="match status" value="1"/>
</dbReference>
<evidence type="ECO:0000313" key="10">
    <source>
        <dbReference type="EMBL" id="KVP83845.1"/>
    </source>
</evidence>
<evidence type="ECO:0000256" key="5">
    <source>
        <dbReference type="ARBA" id="ARBA00023136"/>
    </source>
</evidence>
<dbReference type="RefSeq" id="WP_042586809.1">
    <property type="nucleotide sequence ID" value="NZ_LOVE01000082.1"/>
</dbReference>
<comment type="caution">
    <text evidence="12">The sequence shown here is derived from an EMBL/GenBank/DDBJ whole genome shotgun (WGS) entry which is preliminary data.</text>
</comment>
<dbReference type="EMBL" id="MEAU01000030">
    <property type="protein sequence ID" value="OJA44822.1"/>
    <property type="molecule type" value="Genomic_DNA"/>
</dbReference>
<dbReference type="Proteomes" id="UP000183667">
    <property type="component" value="Unassembled WGS sequence"/>
</dbReference>
<evidence type="ECO:0000256" key="6">
    <source>
        <dbReference type="SAM" id="Phobius"/>
    </source>
</evidence>
<dbReference type="Proteomes" id="UP000060630">
    <property type="component" value="Unassembled WGS sequence"/>
</dbReference>
<dbReference type="EMBL" id="LPAD01000073">
    <property type="protein sequence ID" value="KVN83090.1"/>
    <property type="molecule type" value="Genomic_DNA"/>
</dbReference>
<sequence>MYVLKLIVRNALRHKLRTLLTVFGLTVAVLAYGLLHTVVDAWYAGAAAASNARLVTRNAISLVFPLPVSYENRIRGVDGVTIVARSNWFGGIYREPKNFFAQFAVSDNYLDLYPEFILSAQQRADYQRDRKGCLIGRQLASQFGFKVGDVIPIKGTIYPGTWEFVVRGILDGRDESTITRQLIFHWDYLNERVRKTTPRQADQVGVYVFGIADPDDAAAISRNVDAVFKNSLAETLTETEQAFQLGFVAMSNQIIAAIRVVSYVVIVIIMAVMANAMAMSARERTTEYATLKALGFGPGFLALLVFGESLVIAAIGGSLGMLAMPPAAHLFKQATGGVFPVFNVSAQTIALQAACSLAVGVAAALVPAWHAARVRVVEGLRAIG</sequence>
<dbReference type="EMBL" id="LPHD01000099">
    <property type="protein sequence ID" value="KWA80638.1"/>
    <property type="molecule type" value="Genomic_DNA"/>
</dbReference>
<evidence type="ECO:0000259" key="7">
    <source>
        <dbReference type="Pfam" id="PF02687"/>
    </source>
</evidence>